<keyword evidence="10" id="KW-1185">Reference proteome</keyword>
<feature type="transmembrane region" description="Helical" evidence="7">
    <location>
        <begin position="197"/>
        <end position="216"/>
    </location>
</feature>
<evidence type="ECO:0000256" key="3">
    <source>
        <dbReference type="ARBA" id="ARBA00022475"/>
    </source>
</evidence>
<dbReference type="PANTHER" id="PTHR30193">
    <property type="entry name" value="ABC TRANSPORTER PERMEASE PROTEIN"/>
    <property type="match status" value="1"/>
</dbReference>
<keyword evidence="3" id="KW-1003">Cell membrane</keyword>
<sequence length="338" mass="38290">MEARKLSGIKEHNVAISTTQQKSVHKSKSRNISGRKPKISKLSLKENIWGYIFIAPWIIGFLGLTLGPLLFSLVTSFTDYNVTSQMNFTGFDNYKRMFTMDPLFWTSLYNTVYFVVFSVPLTTAGAVIVAMLLNQKMKGIKIFRTIYYLPAVLSGVAVYFLWMQLLSPSTGLVNTVLAWFGIDGPAWLFEPEWTKPALVMMKMWSVGGGMLLYLAVMQGVPKAMYEAAELDGAGSIRKFFHITLPMITPIIFFDMVTSTIGAFQIFQEAYVMTDSGEGGPSNSLLFYNLHMWNNAFEIFNMGYASAMAWVLFIIVMILTFLHFKLSKKWVYYESGDQK</sequence>
<evidence type="ECO:0000256" key="4">
    <source>
        <dbReference type="ARBA" id="ARBA00022692"/>
    </source>
</evidence>
<feature type="transmembrane region" description="Helical" evidence="7">
    <location>
        <begin position="112"/>
        <end position="133"/>
    </location>
</feature>
<dbReference type="InterPro" id="IPR051393">
    <property type="entry name" value="ABC_transporter_permease"/>
</dbReference>
<dbReference type="InterPro" id="IPR000515">
    <property type="entry name" value="MetI-like"/>
</dbReference>
<feature type="domain" description="ABC transmembrane type-1" evidence="8">
    <location>
        <begin position="108"/>
        <end position="322"/>
    </location>
</feature>
<dbReference type="InterPro" id="IPR035906">
    <property type="entry name" value="MetI-like_sf"/>
</dbReference>
<evidence type="ECO:0000256" key="6">
    <source>
        <dbReference type="ARBA" id="ARBA00023136"/>
    </source>
</evidence>
<accession>A0ABX7W0D9</accession>
<evidence type="ECO:0000256" key="5">
    <source>
        <dbReference type="ARBA" id="ARBA00022989"/>
    </source>
</evidence>
<evidence type="ECO:0000256" key="7">
    <source>
        <dbReference type="SAM" id="Phobius"/>
    </source>
</evidence>
<dbReference type="EMBL" id="CP046956">
    <property type="protein sequence ID" value="QTN01586.1"/>
    <property type="molecule type" value="Genomic_DNA"/>
</dbReference>
<dbReference type="PROSITE" id="PS50928">
    <property type="entry name" value="ABC_TM1"/>
    <property type="match status" value="1"/>
</dbReference>
<dbReference type="PANTHER" id="PTHR30193:SF1">
    <property type="entry name" value="ABC TRANSPORTER PERMEASE PROTEIN YESP-RELATED"/>
    <property type="match status" value="1"/>
</dbReference>
<keyword evidence="4 7" id="KW-0812">Transmembrane</keyword>
<keyword evidence="2" id="KW-0813">Transport</keyword>
<evidence type="ECO:0000256" key="2">
    <source>
        <dbReference type="ARBA" id="ARBA00022448"/>
    </source>
</evidence>
<evidence type="ECO:0000313" key="10">
    <source>
        <dbReference type="Proteomes" id="UP000665043"/>
    </source>
</evidence>
<keyword evidence="6 7" id="KW-0472">Membrane</keyword>
<protein>
    <submittedName>
        <fullName evidence="9">ABC transporter permease subunit</fullName>
    </submittedName>
</protein>
<dbReference type="CDD" id="cd06261">
    <property type="entry name" value="TM_PBP2"/>
    <property type="match status" value="1"/>
</dbReference>
<gene>
    <name evidence="9" type="ORF">ERJ70_15905</name>
</gene>
<comment type="subcellular location">
    <subcellularLocation>
        <location evidence="1">Cell membrane</location>
        <topology evidence="1">Multi-pass membrane protein</topology>
    </subcellularLocation>
</comment>
<evidence type="ECO:0000313" key="9">
    <source>
        <dbReference type="EMBL" id="QTN01586.1"/>
    </source>
</evidence>
<evidence type="ECO:0000256" key="1">
    <source>
        <dbReference type="ARBA" id="ARBA00004651"/>
    </source>
</evidence>
<evidence type="ECO:0000259" key="8">
    <source>
        <dbReference type="PROSITE" id="PS50928"/>
    </source>
</evidence>
<proteinExistence type="predicted"/>
<feature type="transmembrane region" description="Helical" evidence="7">
    <location>
        <begin position="48"/>
        <end position="71"/>
    </location>
</feature>
<dbReference type="Gene3D" id="1.10.3720.10">
    <property type="entry name" value="MetI-like"/>
    <property type="match status" value="1"/>
</dbReference>
<dbReference type="SUPFAM" id="SSF161098">
    <property type="entry name" value="MetI-like"/>
    <property type="match status" value="1"/>
</dbReference>
<name>A0ABX7W0D9_9BACI</name>
<reference evidence="9 10" key="1">
    <citation type="submission" date="2019-12" db="EMBL/GenBank/DDBJ databases">
        <title>The whole genome sequencing of a strain isolated from a Mars analog, Dalangtan Playa.</title>
        <authorList>
            <person name="Huang T."/>
        </authorList>
    </citation>
    <scope>NUCLEOTIDE SEQUENCE [LARGE SCALE GENOMIC DNA]</scope>
    <source>
        <strain evidence="9 10">DP4-553-S</strain>
    </source>
</reference>
<keyword evidence="5 7" id="KW-1133">Transmembrane helix</keyword>
<organism evidence="9 10">
    <name type="scientific">Sediminibacillus dalangtanensis</name>
    <dbReference type="NCBI Taxonomy" id="2729421"/>
    <lineage>
        <taxon>Bacteria</taxon>
        <taxon>Bacillati</taxon>
        <taxon>Bacillota</taxon>
        <taxon>Bacilli</taxon>
        <taxon>Bacillales</taxon>
        <taxon>Bacillaceae</taxon>
        <taxon>Sediminibacillus</taxon>
    </lineage>
</organism>
<feature type="transmembrane region" description="Helical" evidence="7">
    <location>
        <begin position="145"/>
        <end position="162"/>
    </location>
</feature>
<feature type="transmembrane region" description="Helical" evidence="7">
    <location>
        <begin position="246"/>
        <end position="266"/>
    </location>
</feature>
<feature type="transmembrane region" description="Helical" evidence="7">
    <location>
        <begin position="301"/>
        <end position="321"/>
    </location>
</feature>
<dbReference type="Proteomes" id="UP000665043">
    <property type="component" value="Chromosome"/>
</dbReference>
<dbReference type="SUPFAM" id="SSF160964">
    <property type="entry name" value="MalF N-terminal region-like"/>
    <property type="match status" value="1"/>
</dbReference>